<dbReference type="InterPro" id="IPR050595">
    <property type="entry name" value="Bact_response_regulator"/>
</dbReference>
<dbReference type="SUPFAM" id="SSF52172">
    <property type="entry name" value="CheY-like"/>
    <property type="match status" value="1"/>
</dbReference>
<dbReference type="SMART" id="SM00448">
    <property type="entry name" value="REC"/>
    <property type="match status" value="1"/>
</dbReference>
<dbReference type="InterPro" id="IPR013971">
    <property type="entry name" value="HalX_domain"/>
</dbReference>
<dbReference type="InterPro" id="IPR001789">
    <property type="entry name" value="Sig_transdc_resp-reg_receiver"/>
</dbReference>
<evidence type="ECO:0000256" key="1">
    <source>
        <dbReference type="ARBA" id="ARBA00022553"/>
    </source>
</evidence>
<reference evidence="7" key="2">
    <citation type="submission" date="2016-11" db="EMBL/GenBank/DDBJ databases">
        <authorList>
            <person name="Varghese N."/>
            <person name="Submissions S."/>
        </authorList>
    </citation>
    <scope>NUCLEOTIDE SEQUENCE [LARGE SCALE GENOMIC DNA]</scope>
    <source>
        <strain evidence="7">DX253</strain>
    </source>
</reference>
<dbReference type="PROSITE" id="PS50110">
    <property type="entry name" value="RESPONSE_REGULATORY"/>
    <property type="match status" value="1"/>
</dbReference>
<dbReference type="GO" id="GO:0003677">
    <property type="term" value="F:DNA binding"/>
    <property type="evidence" value="ECO:0007669"/>
    <property type="project" value="UniProtKB-KW"/>
</dbReference>
<dbReference type="Gene3D" id="3.40.50.2300">
    <property type="match status" value="1"/>
</dbReference>
<dbReference type="AlphaFoldDB" id="E7QTC2"/>
<dbReference type="GO" id="GO:0000160">
    <property type="term" value="P:phosphorelay signal transduction system"/>
    <property type="evidence" value="ECO:0007669"/>
    <property type="project" value="InterPro"/>
</dbReference>
<dbReference type="RefSeq" id="WP_007979411.1">
    <property type="nucleotide sequence ID" value="NZ_AEMG01000009.1"/>
</dbReference>
<dbReference type="Proteomes" id="UP000003751">
    <property type="component" value="Unassembled WGS sequence"/>
</dbReference>
<dbReference type="eggNOG" id="arCOG02599">
    <property type="taxonomic scope" value="Archaea"/>
</dbReference>
<dbReference type="EMBL" id="FRAN01000003">
    <property type="protein sequence ID" value="SHK81146.1"/>
    <property type="molecule type" value="Genomic_DNA"/>
</dbReference>
<gene>
    <name evidence="5" type="ORF">SAMN05444342_2253</name>
    <name evidence="4" type="ORF">ZOD2009_10250</name>
</gene>
<dbReference type="Pfam" id="PF00072">
    <property type="entry name" value="Response_reg"/>
    <property type="match status" value="1"/>
</dbReference>
<keyword evidence="5" id="KW-0238">DNA-binding</keyword>
<reference evidence="4 6" key="1">
    <citation type="journal article" date="2014" name="ISME J.">
        <title>Trehalose/2-sulfotrehalose biosynthesis and glycine-betaine uptake are widely spread mechanisms for osmoadaptation in the Halobacteriales.</title>
        <authorList>
            <person name="Youssef N.H."/>
            <person name="Savage-Ashlock K.N."/>
            <person name="McCully A.L."/>
            <person name="Luedtke B."/>
            <person name="Shaw E.I."/>
            <person name="Hoff W.D."/>
            <person name="Elshahed M.S."/>
        </authorList>
    </citation>
    <scope>NUCLEOTIDE SEQUENCE [LARGE SCALE GENOMIC DNA]</scope>
    <source>
        <strain evidence="4 6">DX253</strain>
    </source>
</reference>
<evidence type="ECO:0000313" key="5">
    <source>
        <dbReference type="EMBL" id="SHK81146.1"/>
    </source>
</evidence>
<dbReference type="Pfam" id="PF08663">
    <property type="entry name" value="HalX"/>
    <property type="match status" value="1"/>
</dbReference>
<feature type="domain" description="Response regulatory" evidence="3">
    <location>
        <begin position="5"/>
        <end position="114"/>
    </location>
</feature>
<dbReference type="InterPro" id="IPR011006">
    <property type="entry name" value="CheY-like_superfamily"/>
</dbReference>
<evidence type="ECO:0000313" key="7">
    <source>
        <dbReference type="Proteomes" id="UP000184203"/>
    </source>
</evidence>
<dbReference type="PANTHER" id="PTHR44591">
    <property type="entry name" value="STRESS RESPONSE REGULATOR PROTEIN 1"/>
    <property type="match status" value="1"/>
</dbReference>
<dbReference type="PANTHER" id="PTHR44591:SF3">
    <property type="entry name" value="RESPONSE REGULATORY DOMAIN-CONTAINING PROTEIN"/>
    <property type="match status" value="1"/>
</dbReference>
<proteinExistence type="predicted"/>
<reference evidence="5" key="3">
    <citation type="submission" date="2016-11" db="EMBL/GenBank/DDBJ databases">
        <authorList>
            <person name="Jaros S."/>
            <person name="Januszkiewicz K."/>
            <person name="Wedrychowicz H."/>
        </authorList>
    </citation>
    <scope>NUCLEOTIDE SEQUENCE [LARGE SCALE GENOMIC DNA]</scope>
    <source>
        <strain evidence="5">DX253</strain>
    </source>
</reference>
<dbReference type="PATRIC" id="fig|797209.4.peg.2011"/>
<evidence type="ECO:0000313" key="6">
    <source>
        <dbReference type="Proteomes" id="UP000003751"/>
    </source>
</evidence>
<keyword evidence="1 2" id="KW-0597">Phosphoprotein</keyword>
<dbReference type="CDD" id="cd00156">
    <property type="entry name" value="REC"/>
    <property type="match status" value="1"/>
</dbReference>
<evidence type="ECO:0000259" key="3">
    <source>
        <dbReference type="PROSITE" id="PS50110"/>
    </source>
</evidence>
<dbReference type="STRING" id="797209.GCA_000376445_02745"/>
<evidence type="ECO:0000256" key="2">
    <source>
        <dbReference type="PROSITE-ProRule" id="PRU00169"/>
    </source>
</evidence>
<dbReference type="EMBL" id="AEMG01000009">
    <property type="protein sequence ID" value="EFW91851.1"/>
    <property type="molecule type" value="Genomic_DNA"/>
</dbReference>
<feature type="modified residue" description="4-aspartylphosphate" evidence="2">
    <location>
        <position position="52"/>
    </location>
</feature>
<keyword evidence="7" id="KW-1185">Reference proteome</keyword>
<dbReference type="OrthoDB" id="86314at2157"/>
<name>E7QTC2_HALPU</name>
<dbReference type="Proteomes" id="UP000184203">
    <property type="component" value="Unassembled WGS sequence"/>
</dbReference>
<organism evidence="4 6">
    <name type="scientific">Haladaptatus paucihalophilus DX253</name>
    <dbReference type="NCBI Taxonomy" id="797209"/>
    <lineage>
        <taxon>Archaea</taxon>
        <taxon>Methanobacteriati</taxon>
        <taxon>Methanobacteriota</taxon>
        <taxon>Stenosarchaea group</taxon>
        <taxon>Halobacteria</taxon>
        <taxon>Halobacteriales</taxon>
        <taxon>Haladaptataceae</taxon>
        <taxon>Haladaptatus</taxon>
    </lineage>
</organism>
<protein>
    <submittedName>
        <fullName evidence="5">DNA-binding response regulator, OmpR family, contains REC and winged-helix (WHTH) domain</fullName>
    </submittedName>
    <submittedName>
        <fullName evidence="4">Response regulator receiver protein</fullName>
    </submittedName>
</protein>
<evidence type="ECO:0000313" key="4">
    <source>
        <dbReference type="EMBL" id="EFW91851.1"/>
    </source>
</evidence>
<accession>E7QTC2</accession>
<sequence>MSEYQILVVDDEQPIADLFTRWLEDEYDVRTAYSGAEAIAMLDDSPDIVLLDRDMPETSGDDVLEAIRARNIDCRVGMVTAVEPDFDVLELGYDAYVVKPITEPDELYDVVESLRRRATYSTDVQQLLVLSSKRATLEARIAETELARHEEYKTLVSEIRRLKRSLSTTLDGMDDAELDKELTDSRVAPEQT</sequence>